<dbReference type="PANTHER" id="PTHR23155">
    <property type="entry name" value="DISEASE RESISTANCE PROTEIN RP"/>
    <property type="match status" value="1"/>
</dbReference>
<keyword evidence="2" id="KW-0433">Leucine-rich repeat</keyword>
<evidence type="ECO:0000256" key="7">
    <source>
        <dbReference type="SAM" id="Coils"/>
    </source>
</evidence>
<evidence type="ECO:0000256" key="5">
    <source>
        <dbReference type="ARBA" id="ARBA00022821"/>
    </source>
</evidence>
<evidence type="ECO:0000259" key="11">
    <source>
        <dbReference type="Pfam" id="PF23598"/>
    </source>
</evidence>
<protein>
    <recommendedName>
        <fullName evidence="13">NB-ARC domain-containing protein</fullName>
    </recommendedName>
</protein>
<evidence type="ECO:0000256" key="3">
    <source>
        <dbReference type="ARBA" id="ARBA00022737"/>
    </source>
</evidence>
<evidence type="ECO:0000313" key="12">
    <source>
        <dbReference type="EMBL" id="RCV39625.1"/>
    </source>
</evidence>
<evidence type="ECO:0000259" key="9">
    <source>
        <dbReference type="Pfam" id="PF18052"/>
    </source>
</evidence>
<dbReference type="Pfam" id="PF23598">
    <property type="entry name" value="LRR_14"/>
    <property type="match status" value="2"/>
</dbReference>
<dbReference type="Pfam" id="PF00931">
    <property type="entry name" value="NB-ARC"/>
    <property type="match status" value="1"/>
</dbReference>
<organism evidence="12">
    <name type="scientific">Setaria italica</name>
    <name type="common">Foxtail millet</name>
    <name type="synonym">Panicum italicum</name>
    <dbReference type="NCBI Taxonomy" id="4555"/>
    <lineage>
        <taxon>Eukaryota</taxon>
        <taxon>Viridiplantae</taxon>
        <taxon>Streptophyta</taxon>
        <taxon>Embryophyta</taxon>
        <taxon>Tracheophyta</taxon>
        <taxon>Spermatophyta</taxon>
        <taxon>Magnoliopsida</taxon>
        <taxon>Liliopsida</taxon>
        <taxon>Poales</taxon>
        <taxon>Poaceae</taxon>
        <taxon>PACMAD clade</taxon>
        <taxon>Panicoideae</taxon>
        <taxon>Panicodae</taxon>
        <taxon>Paniceae</taxon>
        <taxon>Cenchrinae</taxon>
        <taxon>Setaria</taxon>
    </lineage>
</organism>
<keyword evidence="3" id="KW-0677">Repeat</keyword>
<dbReference type="InterPro" id="IPR002182">
    <property type="entry name" value="NB-ARC"/>
</dbReference>
<dbReference type="SUPFAM" id="SSF52058">
    <property type="entry name" value="L domain-like"/>
    <property type="match status" value="1"/>
</dbReference>
<dbReference type="EMBL" id="CM003535">
    <property type="protein sequence ID" value="RCV39624.1"/>
    <property type="molecule type" value="Genomic_DNA"/>
</dbReference>
<feature type="domain" description="Disease resistance protein winged helix" evidence="10">
    <location>
        <begin position="449"/>
        <end position="493"/>
    </location>
</feature>
<evidence type="ECO:0000256" key="2">
    <source>
        <dbReference type="ARBA" id="ARBA00022614"/>
    </source>
</evidence>
<evidence type="ECO:0008006" key="13">
    <source>
        <dbReference type="Google" id="ProtNLM"/>
    </source>
</evidence>
<dbReference type="PRINTS" id="PR00364">
    <property type="entry name" value="DISEASERSIST"/>
</dbReference>
<feature type="coiled-coil region" evidence="7">
    <location>
        <begin position="1080"/>
        <end position="1150"/>
    </location>
</feature>
<dbReference type="InterPro" id="IPR036388">
    <property type="entry name" value="WH-like_DNA-bd_sf"/>
</dbReference>
<dbReference type="InterPro" id="IPR003591">
    <property type="entry name" value="Leu-rich_rpt_typical-subtyp"/>
</dbReference>
<dbReference type="KEGG" id="sita:101774690"/>
<comment type="similarity">
    <text evidence="1">Belongs to the disease resistance NB-LRR family.</text>
</comment>
<sequence length="1165" mass="132813">MEKRFAVTAATGALGPVLVKLAALLGDEYKLQEGTRRGIESIKSELEPVHHLLWKLWGSLDLDVACKNWMTEARELSYDMEDDIDGFTLGLERGDGSFIQREATDSPFMEFMERVKDVSKRCGEMQKIGDGIICNRSKLTTDPRALFLHKDASELVGMEPKKKEIIQLLQKNEMVCILGAGGMGKTTLADLVYHAVGDEFQCRAFVSVHPSPNMTEILGIILSQVTDCAMSAGSGTEPAAEQNMVTDISISLSEKSGTEPAAEQNDFIKGISNFLSDKRYLVILDDIWDWEEWKVIRKALPKNNLGCKLIMTTRVRSIAEKCETEQGARVYEQEFGIAEAGRLSAMRLNKYVVRRRKFGRAKALSTNNYEIPGMCGGAPFDVCPLAVICLSSAWAAERQHHREFNTWARHILDDGFLSTPSLKPLVQSLCLGFDDLPVQLRTCLLYCTIYPRRYRFDKGCMVRKWIAEGFVSQVEAAEAYFDKLFSRNLLQRHMGMHAVHPIMRAFLVCKAKEDNFIAYDGNQRKGVIRRLSLSTDDEDVLDEDVLSHTRSLVVCGHDEDVLDVPFKAIKKLRVLEIYRSDCAQNGDMVDICGLIWLKCLVIKSCYQITELPREIGRLQNLETLDVAGTGISKLPTEIGKLQHLETLNVCGTEVTELPTSMEKLQSLKTLDVSDTEVTELTWIEKLQYLKTLDVSGTQVTELPREIKNLERLETLDVSCTEVAELPREIKNLERLKTLDVHCTEVAELPREIKNLERLETLDVSRTKVTELPRWIEKLQSLKTLDVSSTKVTKLPLEIKNLERLETLDISETLVRELPKEIGQLQHLRTLDIRGTNVRELSCSKDTNPLLRVVLNMHKLMSPLGVISSSGAEEVISSSSEANCRDDLSILILFNHFGLRCEVLPVRMLRVAGRHMKVPQWVKQDLCNVCSLDIRIYKLVHEDLKFLKMHMPNLQALQLRFEVLPQEPVAITDGGFSKLETFYVDCRLPRVITFGEGAMPKLKHLEFKFYTGTASQDYYMGIKHLDSLEEVVFRSSEYYTSDSPGICEAIDVLRNEAAEHPNKITLWVNKMECKVFRSGEFEEWEKEIEKREKVVEKMRKQKRIEEQRLRLSTAAEGRAQRDKNNARAGIEKEIQERKRNLEIRERRLREQLRYYNYLSNSDLPSP</sequence>
<dbReference type="Gene3D" id="3.80.10.10">
    <property type="entry name" value="Ribonuclease Inhibitor"/>
    <property type="match status" value="2"/>
</dbReference>
<dbReference type="Pfam" id="PF18052">
    <property type="entry name" value="Rx_N"/>
    <property type="match status" value="1"/>
</dbReference>
<evidence type="ECO:0000256" key="1">
    <source>
        <dbReference type="ARBA" id="ARBA00008894"/>
    </source>
</evidence>
<keyword evidence="4" id="KW-0547">Nucleotide-binding</keyword>
<feature type="domain" description="Disease resistance R13L4/SHOC-2-like LRR" evidence="11">
    <location>
        <begin position="548"/>
        <end position="671"/>
    </location>
</feature>
<dbReference type="SUPFAM" id="SSF52540">
    <property type="entry name" value="P-loop containing nucleoside triphosphate hydrolases"/>
    <property type="match status" value="1"/>
</dbReference>
<dbReference type="GO" id="GO:0043531">
    <property type="term" value="F:ADP binding"/>
    <property type="evidence" value="ECO:0007669"/>
    <property type="project" value="InterPro"/>
</dbReference>
<keyword evidence="6 7" id="KW-0175">Coiled coil</keyword>
<dbReference type="InterPro" id="IPR041118">
    <property type="entry name" value="Rx_N"/>
</dbReference>
<feature type="domain" description="Disease resistance R13L4/SHOC-2-like LRR" evidence="11">
    <location>
        <begin position="728"/>
        <end position="1064"/>
    </location>
</feature>
<dbReference type="GO" id="GO:0051707">
    <property type="term" value="P:response to other organism"/>
    <property type="evidence" value="ECO:0007669"/>
    <property type="project" value="UniProtKB-ARBA"/>
</dbReference>
<reference evidence="12" key="2">
    <citation type="submission" date="2015-07" db="EMBL/GenBank/DDBJ databases">
        <authorList>
            <person name="Noorani M."/>
        </authorList>
    </citation>
    <scope>NUCLEOTIDE SEQUENCE</scope>
    <source>
        <strain evidence="12">Yugu1</strain>
    </source>
</reference>
<dbReference type="EMBL" id="CM003535">
    <property type="protein sequence ID" value="RCV39625.1"/>
    <property type="molecule type" value="Genomic_DNA"/>
</dbReference>
<feature type="domain" description="NB-ARC" evidence="8">
    <location>
        <begin position="162"/>
        <end position="325"/>
    </location>
</feature>
<reference evidence="12" key="1">
    <citation type="journal article" date="2012" name="Nat. Biotechnol.">
        <title>Reference genome sequence of the model plant Setaria.</title>
        <authorList>
            <person name="Bennetzen J.L."/>
            <person name="Schmutz J."/>
            <person name="Wang H."/>
            <person name="Percifield R."/>
            <person name="Hawkins J."/>
            <person name="Pontaroli A.C."/>
            <person name="Estep M."/>
            <person name="Feng L."/>
            <person name="Vaughn J.N."/>
            <person name="Grimwood J."/>
            <person name="Jenkins J."/>
            <person name="Barry K."/>
            <person name="Lindquist E."/>
            <person name="Hellsten U."/>
            <person name="Deshpande S."/>
            <person name="Wang X."/>
            <person name="Wu X."/>
            <person name="Mitros T."/>
            <person name="Triplett J."/>
            <person name="Yang X."/>
            <person name="Ye C.Y."/>
            <person name="Mauro-Herrera M."/>
            <person name="Wang L."/>
            <person name="Li P."/>
            <person name="Sharma M."/>
            <person name="Sharma R."/>
            <person name="Ronald P.C."/>
            <person name="Panaud O."/>
            <person name="Kellogg E.A."/>
            <person name="Brutnell T.P."/>
            <person name="Doust A.N."/>
            <person name="Tuskan G.A."/>
            <person name="Rokhsar D."/>
            <person name="Devos K.M."/>
        </authorList>
    </citation>
    <scope>NUCLEOTIDE SEQUENCE [LARGE SCALE GENOMIC DNA]</scope>
    <source>
        <strain evidence="12">Yugu1</strain>
    </source>
</reference>
<dbReference type="InterPro" id="IPR027417">
    <property type="entry name" value="P-loop_NTPase"/>
</dbReference>
<dbReference type="GO" id="GO:0006952">
    <property type="term" value="P:defense response"/>
    <property type="evidence" value="ECO:0007669"/>
    <property type="project" value="UniProtKB-KW"/>
</dbReference>
<dbReference type="OrthoDB" id="621089at2759"/>
<dbReference type="InterPro" id="IPR032675">
    <property type="entry name" value="LRR_dom_sf"/>
</dbReference>
<dbReference type="InterPro" id="IPR055414">
    <property type="entry name" value="LRR_R13L4/SHOC2-like"/>
</dbReference>
<feature type="domain" description="Disease resistance N-terminal" evidence="9">
    <location>
        <begin position="13"/>
        <end position="95"/>
    </location>
</feature>
<dbReference type="Gene3D" id="1.20.5.4130">
    <property type="match status" value="1"/>
</dbReference>
<dbReference type="InterPro" id="IPR044974">
    <property type="entry name" value="Disease_R_plants"/>
</dbReference>
<evidence type="ECO:0000256" key="4">
    <source>
        <dbReference type="ARBA" id="ARBA00022741"/>
    </source>
</evidence>
<dbReference type="PANTHER" id="PTHR23155:SF1167">
    <property type="entry name" value="OS08G0412100 PROTEIN"/>
    <property type="match status" value="1"/>
</dbReference>
<dbReference type="Gene3D" id="3.40.50.300">
    <property type="entry name" value="P-loop containing nucleotide triphosphate hydrolases"/>
    <property type="match status" value="1"/>
</dbReference>
<evidence type="ECO:0000259" key="10">
    <source>
        <dbReference type="Pfam" id="PF23559"/>
    </source>
</evidence>
<dbReference type="SMART" id="SM00369">
    <property type="entry name" value="LRR_TYP"/>
    <property type="match status" value="7"/>
</dbReference>
<accession>A0A368SB01</accession>
<keyword evidence="5" id="KW-0611">Plant defense</keyword>
<dbReference type="InterPro" id="IPR058922">
    <property type="entry name" value="WHD_DRP"/>
</dbReference>
<proteinExistence type="inferred from homology"/>
<dbReference type="AlphaFoldDB" id="A0A368SB01"/>
<dbReference type="Gene3D" id="1.10.10.10">
    <property type="entry name" value="Winged helix-like DNA-binding domain superfamily/Winged helix DNA-binding domain"/>
    <property type="match status" value="1"/>
</dbReference>
<evidence type="ECO:0000259" key="8">
    <source>
        <dbReference type="Pfam" id="PF00931"/>
    </source>
</evidence>
<dbReference type="Pfam" id="PF23559">
    <property type="entry name" value="WHD_DRP"/>
    <property type="match status" value="1"/>
</dbReference>
<evidence type="ECO:0000256" key="6">
    <source>
        <dbReference type="ARBA" id="ARBA00023054"/>
    </source>
</evidence>
<name>A0A368SB01_SETIT</name>
<gene>
    <name evidence="12" type="ORF">SETIT_8G238800v2</name>
</gene>